<dbReference type="Gene3D" id="1.25.40.20">
    <property type="entry name" value="Ankyrin repeat-containing domain"/>
    <property type="match status" value="1"/>
</dbReference>
<dbReference type="SUPFAM" id="SSF48403">
    <property type="entry name" value="Ankyrin repeat"/>
    <property type="match status" value="1"/>
</dbReference>
<gene>
    <name evidence="3" type="ORF">NKR23_g6752</name>
</gene>
<dbReference type="EMBL" id="JANBVO010000020">
    <property type="protein sequence ID" value="KAJ9143041.1"/>
    <property type="molecule type" value="Genomic_DNA"/>
</dbReference>
<feature type="repeat" description="ANK" evidence="1">
    <location>
        <begin position="347"/>
        <end position="379"/>
    </location>
</feature>
<sequence>MFSVNRQEYQEMHGLGDDDPVPAVEVGSNLYEIQQELDNQDEACFIRTAAQFFLHEITLEDYFDRLIGHLEAGAVADATKLKRLCELTYRIEDVEELRQEAAAAETPLETLPVRWVDILAVIAYSRRHVAVLQHLVTYPAPSAKSTFDLLGRNVISQRLGRATNLQHSNTDTMLIEIKLWTILLQAEGRWIHYPLTAGTNGLWAGLHWLLKGFRREPQLRASPEVEELCRIYRDIGLIPRVDTVARFLSITPGGQVGFPDGIIPCGLPAATMLLTYFPLSNVAATNSENKGGRLGKSESAHIILPLTQWGAQNPDRLIVMRMLLEQGCDPNDKASYGLWTEFMTARQSDTALHLAAELGDEGMVDLLLEFGARADLTGGDGEGDTPASRARAHGHPQIAARIEG</sequence>
<evidence type="ECO:0008006" key="5">
    <source>
        <dbReference type="Google" id="ProtNLM"/>
    </source>
</evidence>
<feature type="region of interest" description="Disordered" evidence="2">
    <location>
        <begin position="377"/>
        <end position="404"/>
    </location>
</feature>
<dbReference type="Proteomes" id="UP001174694">
    <property type="component" value="Unassembled WGS sequence"/>
</dbReference>
<dbReference type="PROSITE" id="PS50088">
    <property type="entry name" value="ANK_REPEAT"/>
    <property type="match status" value="1"/>
</dbReference>
<dbReference type="InterPro" id="IPR002110">
    <property type="entry name" value="Ankyrin_rpt"/>
</dbReference>
<protein>
    <recommendedName>
        <fullName evidence="5">Ankyrin repeat protein</fullName>
    </recommendedName>
</protein>
<accession>A0AA38RXX4</accession>
<evidence type="ECO:0000313" key="3">
    <source>
        <dbReference type="EMBL" id="KAJ9143041.1"/>
    </source>
</evidence>
<dbReference type="AlphaFoldDB" id="A0AA38RXX4"/>
<dbReference type="InterPro" id="IPR036770">
    <property type="entry name" value="Ankyrin_rpt-contain_sf"/>
</dbReference>
<evidence type="ECO:0000256" key="2">
    <source>
        <dbReference type="SAM" id="MobiDB-lite"/>
    </source>
</evidence>
<organism evidence="3 4">
    <name type="scientific">Pleurostoma richardsiae</name>
    <dbReference type="NCBI Taxonomy" id="41990"/>
    <lineage>
        <taxon>Eukaryota</taxon>
        <taxon>Fungi</taxon>
        <taxon>Dikarya</taxon>
        <taxon>Ascomycota</taxon>
        <taxon>Pezizomycotina</taxon>
        <taxon>Sordariomycetes</taxon>
        <taxon>Sordariomycetidae</taxon>
        <taxon>Calosphaeriales</taxon>
        <taxon>Pleurostomataceae</taxon>
        <taxon>Pleurostoma</taxon>
    </lineage>
</organism>
<evidence type="ECO:0000313" key="4">
    <source>
        <dbReference type="Proteomes" id="UP001174694"/>
    </source>
</evidence>
<reference evidence="3" key="1">
    <citation type="submission" date="2022-07" db="EMBL/GenBank/DDBJ databases">
        <title>Fungi with potential for degradation of polypropylene.</title>
        <authorList>
            <person name="Gostincar C."/>
        </authorList>
    </citation>
    <scope>NUCLEOTIDE SEQUENCE</scope>
    <source>
        <strain evidence="3">EXF-13308</strain>
    </source>
</reference>
<keyword evidence="4" id="KW-1185">Reference proteome</keyword>
<dbReference type="PROSITE" id="PS50297">
    <property type="entry name" value="ANK_REP_REGION"/>
    <property type="match status" value="1"/>
</dbReference>
<evidence type="ECO:0000256" key="1">
    <source>
        <dbReference type="PROSITE-ProRule" id="PRU00023"/>
    </source>
</evidence>
<dbReference type="Pfam" id="PF12796">
    <property type="entry name" value="Ank_2"/>
    <property type="match status" value="1"/>
</dbReference>
<comment type="caution">
    <text evidence="3">The sequence shown here is derived from an EMBL/GenBank/DDBJ whole genome shotgun (WGS) entry which is preliminary data.</text>
</comment>
<proteinExistence type="predicted"/>
<name>A0AA38RXX4_9PEZI</name>
<keyword evidence="1" id="KW-0040">ANK repeat</keyword>